<feature type="domain" description="Zinc knuckle CX2CX4HX4C" evidence="2">
    <location>
        <begin position="197"/>
        <end position="224"/>
    </location>
</feature>
<comment type="caution">
    <text evidence="3">The sequence shown here is derived from an EMBL/GenBank/DDBJ whole genome shotgun (WGS) entry which is preliminary data.</text>
</comment>
<organism evidence="3 4">
    <name type="scientific">Escallonia rubra</name>
    <dbReference type="NCBI Taxonomy" id="112253"/>
    <lineage>
        <taxon>Eukaryota</taxon>
        <taxon>Viridiplantae</taxon>
        <taxon>Streptophyta</taxon>
        <taxon>Embryophyta</taxon>
        <taxon>Tracheophyta</taxon>
        <taxon>Spermatophyta</taxon>
        <taxon>Magnoliopsida</taxon>
        <taxon>eudicotyledons</taxon>
        <taxon>Gunneridae</taxon>
        <taxon>Pentapetalae</taxon>
        <taxon>asterids</taxon>
        <taxon>campanulids</taxon>
        <taxon>Escalloniales</taxon>
        <taxon>Escalloniaceae</taxon>
        <taxon>Escallonia</taxon>
    </lineage>
</organism>
<sequence>MSSISYGNTNTEASDSVARRGWLMPADSARVLDARARWATTLVRKFVDFQKFSTRRIQREVQAHWDGWGFIRIERAKNLYLFHFEREDARDLFLAGSPWNLCGVLVVLKALLPKTPIHEHRFDDIAVWIQLQNLPYEYYNEEDATLIARAAGPVVVVDWPPDGNRKYDFIRVKVRINPFRSVVAGTYVELMNNRRPGWIPFSYEKIFRVCFRCGTIGHSNYLCAKSVEEASYGVDQGFVRSPLALHLELLQQDHRALFDDQLLAWPNTNFNRTSHVQLVEGDGQPDLRFHYHDRRETMDTEQSIDNLQALIIADDSSLETSSAQAGSNQPATATGTPEGASTSDAGFSVVTSPAGTREGGRHGTAEVESALSRVATWLRQERAVGMPGFHACGGQMAAAEAARGGQQVPEVALEEEPRQFQGVDLAAVVSSGELQTRTSRSGEGQLGGPEQIGLNLVHGMGLNPKDREVREGTKGEQLGPQLMGLHEMDREVREGPTREKSGLKVMGLHEMGSEVREGNNGLNGSTHGTLVPPVPRPHTGVARARFSEFLLSGDTPLAAITPGFHMIAPSFPGSSVHSAPIEQHSDSETDPSEEIGDSLATSYLSVISVSSDVGSAAEVTVGTSEASHSSQATSESSWKRIAGATDPEEAPHKKHRATTGQQPLLPGCQQLVRDAWGGRILGSPMYRVVQRLRALKIDLKLWSRSTIGNLSEQINSMQ</sequence>
<evidence type="ECO:0000313" key="3">
    <source>
        <dbReference type="EMBL" id="KAK2966806.1"/>
    </source>
</evidence>
<dbReference type="EMBL" id="JAVXUO010003089">
    <property type="protein sequence ID" value="KAK2966806.1"/>
    <property type="molecule type" value="Genomic_DNA"/>
</dbReference>
<reference evidence="3" key="1">
    <citation type="submission" date="2022-12" db="EMBL/GenBank/DDBJ databases">
        <title>Draft genome assemblies for two species of Escallonia (Escalloniales).</title>
        <authorList>
            <person name="Chanderbali A."/>
            <person name="Dervinis C."/>
            <person name="Anghel I."/>
            <person name="Soltis D."/>
            <person name="Soltis P."/>
            <person name="Zapata F."/>
        </authorList>
    </citation>
    <scope>NUCLEOTIDE SEQUENCE</scope>
    <source>
        <strain evidence="3">UCBG92.1500</strain>
        <tissue evidence="3">Leaf</tissue>
    </source>
</reference>
<feature type="compositionally biased region" description="Low complexity" evidence="1">
    <location>
        <begin position="623"/>
        <end position="636"/>
    </location>
</feature>
<dbReference type="InterPro" id="IPR025836">
    <property type="entry name" value="Zn_knuckle_CX2CX4HX4C"/>
</dbReference>
<accession>A0AA88QRL9</accession>
<dbReference type="PANTHER" id="PTHR31286:SF167">
    <property type="entry name" value="OS09G0268800 PROTEIN"/>
    <property type="match status" value="1"/>
</dbReference>
<feature type="region of interest" description="Disordered" evidence="1">
    <location>
        <begin position="574"/>
        <end position="595"/>
    </location>
</feature>
<dbReference type="Proteomes" id="UP001187471">
    <property type="component" value="Unassembled WGS sequence"/>
</dbReference>
<evidence type="ECO:0000313" key="4">
    <source>
        <dbReference type="Proteomes" id="UP001187471"/>
    </source>
</evidence>
<evidence type="ECO:0000259" key="2">
    <source>
        <dbReference type="Pfam" id="PF14392"/>
    </source>
</evidence>
<feature type="region of interest" description="Disordered" evidence="1">
    <location>
        <begin position="318"/>
        <end position="367"/>
    </location>
</feature>
<evidence type="ECO:0000256" key="1">
    <source>
        <dbReference type="SAM" id="MobiDB-lite"/>
    </source>
</evidence>
<gene>
    <name evidence="3" type="ORF">RJ640_024858</name>
</gene>
<protein>
    <recommendedName>
        <fullName evidence="2">Zinc knuckle CX2CX4HX4C domain-containing protein</fullName>
    </recommendedName>
</protein>
<dbReference type="InterPro" id="IPR040256">
    <property type="entry name" value="At4g02000-like"/>
</dbReference>
<dbReference type="PANTHER" id="PTHR31286">
    <property type="entry name" value="GLYCINE-RICH CELL WALL STRUCTURAL PROTEIN 1.8-LIKE"/>
    <property type="match status" value="1"/>
</dbReference>
<proteinExistence type="predicted"/>
<feature type="region of interest" description="Disordered" evidence="1">
    <location>
        <begin position="620"/>
        <end position="640"/>
    </location>
</feature>
<keyword evidence="4" id="KW-1185">Reference proteome</keyword>
<feature type="compositionally biased region" description="Polar residues" evidence="1">
    <location>
        <begin position="318"/>
        <end position="354"/>
    </location>
</feature>
<dbReference type="Pfam" id="PF14392">
    <property type="entry name" value="zf-CCHC_4"/>
    <property type="match status" value="1"/>
</dbReference>
<dbReference type="AlphaFoldDB" id="A0AA88QRL9"/>
<name>A0AA88QRL9_9ASTE</name>